<evidence type="ECO:0000313" key="2">
    <source>
        <dbReference type="Proteomes" id="UP000887159"/>
    </source>
</evidence>
<organism evidence="1 2">
    <name type="scientific">Trichonephila clavipes</name>
    <name type="common">Golden silk orbweaver</name>
    <name type="synonym">Nephila clavipes</name>
    <dbReference type="NCBI Taxonomy" id="2585209"/>
    <lineage>
        <taxon>Eukaryota</taxon>
        <taxon>Metazoa</taxon>
        <taxon>Ecdysozoa</taxon>
        <taxon>Arthropoda</taxon>
        <taxon>Chelicerata</taxon>
        <taxon>Arachnida</taxon>
        <taxon>Araneae</taxon>
        <taxon>Araneomorphae</taxon>
        <taxon>Entelegynae</taxon>
        <taxon>Araneoidea</taxon>
        <taxon>Nephilidae</taxon>
        <taxon>Trichonephila</taxon>
    </lineage>
</organism>
<sequence>MKVLKREMSPEQLIATSSVTIDNRFPTSEWLHVFTDGSPLDRYHGAGAGTFCELVASLIARGKTLNAAWRVKEITPMLSLEWNSGIKSSGR</sequence>
<accession>A0A8X6SBG3</accession>
<evidence type="ECO:0000313" key="1">
    <source>
        <dbReference type="EMBL" id="GFY10076.1"/>
    </source>
</evidence>
<comment type="caution">
    <text evidence="1">The sequence shown here is derived from an EMBL/GenBank/DDBJ whole genome shotgun (WGS) entry which is preliminary data.</text>
</comment>
<reference evidence="1" key="1">
    <citation type="submission" date="2020-08" db="EMBL/GenBank/DDBJ databases">
        <title>Multicomponent nature underlies the extraordinary mechanical properties of spider dragline silk.</title>
        <authorList>
            <person name="Kono N."/>
            <person name="Nakamura H."/>
            <person name="Mori M."/>
            <person name="Yoshida Y."/>
            <person name="Ohtoshi R."/>
            <person name="Malay A.D."/>
            <person name="Moran D.A.P."/>
            <person name="Tomita M."/>
            <person name="Numata K."/>
            <person name="Arakawa K."/>
        </authorList>
    </citation>
    <scope>NUCLEOTIDE SEQUENCE</scope>
</reference>
<gene>
    <name evidence="1" type="ORF">TNCV_1946211</name>
</gene>
<proteinExistence type="predicted"/>
<name>A0A8X6SBG3_TRICX</name>
<keyword evidence="2" id="KW-1185">Reference proteome</keyword>
<dbReference type="Proteomes" id="UP000887159">
    <property type="component" value="Unassembled WGS sequence"/>
</dbReference>
<dbReference type="EMBL" id="BMAU01021294">
    <property type="protein sequence ID" value="GFY10076.1"/>
    <property type="molecule type" value="Genomic_DNA"/>
</dbReference>
<dbReference type="AlphaFoldDB" id="A0A8X6SBG3"/>
<protein>
    <submittedName>
        <fullName evidence="1">Uncharacterized protein</fullName>
    </submittedName>
</protein>